<name>A0ABS4S8D9_9BACI</name>
<dbReference type="CDD" id="cd00130">
    <property type="entry name" value="PAS"/>
    <property type="match status" value="1"/>
</dbReference>
<evidence type="ECO:0000256" key="3">
    <source>
        <dbReference type="ARBA" id="ARBA00023015"/>
    </source>
</evidence>
<keyword evidence="4" id="KW-0238">DNA-binding</keyword>
<organism evidence="8 9">
    <name type="scientific">Virgibacillus alimentarius</name>
    <dbReference type="NCBI Taxonomy" id="698769"/>
    <lineage>
        <taxon>Bacteria</taxon>
        <taxon>Bacillati</taxon>
        <taxon>Bacillota</taxon>
        <taxon>Bacilli</taxon>
        <taxon>Bacillales</taxon>
        <taxon>Bacillaceae</taxon>
        <taxon>Virgibacillus</taxon>
    </lineage>
</organism>
<dbReference type="PANTHER" id="PTHR32071:SF57">
    <property type="entry name" value="C4-DICARBOXYLATE TRANSPORT TRANSCRIPTIONAL REGULATORY PROTEIN DCTD"/>
    <property type="match status" value="1"/>
</dbReference>
<dbReference type="SUPFAM" id="SSF55785">
    <property type="entry name" value="PYP-like sensor domain (PAS domain)"/>
    <property type="match status" value="1"/>
</dbReference>
<dbReference type="PROSITE" id="PS00688">
    <property type="entry name" value="SIGMA54_INTERACT_3"/>
    <property type="match status" value="1"/>
</dbReference>
<keyword evidence="3" id="KW-0805">Transcription regulation</keyword>
<dbReference type="NCBIfam" id="TIGR00229">
    <property type="entry name" value="sensory_box"/>
    <property type="match status" value="1"/>
</dbReference>
<dbReference type="InterPro" id="IPR035965">
    <property type="entry name" value="PAS-like_dom_sf"/>
</dbReference>
<dbReference type="InterPro" id="IPR002197">
    <property type="entry name" value="HTH_Fis"/>
</dbReference>
<evidence type="ECO:0000256" key="2">
    <source>
        <dbReference type="ARBA" id="ARBA00022840"/>
    </source>
</evidence>
<dbReference type="RefSeq" id="WP_226371104.1">
    <property type="nucleotide sequence ID" value="NZ_JAGIKX010000012.1"/>
</dbReference>
<evidence type="ECO:0000256" key="5">
    <source>
        <dbReference type="ARBA" id="ARBA00023163"/>
    </source>
</evidence>
<dbReference type="SMART" id="SM00091">
    <property type="entry name" value="PAS"/>
    <property type="match status" value="1"/>
</dbReference>
<reference evidence="8 9" key="1">
    <citation type="submission" date="2021-03" db="EMBL/GenBank/DDBJ databases">
        <title>Genomic Encyclopedia of Type Strains, Phase IV (KMG-IV): sequencing the most valuable type-strain genomes for metagenomic binning, comparative biology and taxonomic classification.</title>
        <authorList>
            <person name="Goeker M."/>
        </authorList>
    </citation>
    <scope>NUCLEOTIDE SEQUENCE [LARGE SCALE GENOMIC DNA]</scope>
    <source>
        <strain evidence="8 9">DSM 25790</strain>
    </source>
</reference>
<dbReference type="Proteomes" id="UP001519294">
    <property type="component" value="Unassembled WGS sequence"/>
</dbReference>
<dbReference type="InterPro" id="IPR009057">
    <property type="entry name" value="Homeodomain-like_sf"/>
</dbReference>
<dbReference type="InterPro" id="IPR025944">
    <property type="entry name" value="Sigma_54_int_dom_CS"/>
</dbReference>
<dbReference type="SMART" id="SM00382">
    <property type="entry name" value="AAA"/>
    <property type="match status" value="1"/>
</dbReference>
<dbReference type="Pfam" id="PF00158">
    <property type="entry name" value="Sigma54_activat"/>
    <property type="match status" value="1"/>
</dbReference>
<dbReference type="InterPro" id="IPR003593">
    <property type="entry name" value="AAA+_ATPase"/>
</dbReference>
<feature type="domain" description="Sigma-54 factor interaction" evidence="6">
    <location>
        <begin position="149"/>
        <end position="379"/>
    </location>
</feature>
<dbReference type="PROSITE" id="PS00676">
    <property type="entry name" value="SIGMA54_INTERACT_2"/>
    <property type="match status" value="1"/>
</dbReference>
<evidence type="ECO:0000313" key="9">
    <source>
        <dbReference type="Proteomes" id="UP001519294"/>
    </source>
</evidence>
<dbReference type="InterPro" id="IPR000014">
    <property type="entry name" value="PAS"/>
</dbReference>
<keyword evidence="9" id="KW-1185">Reference proteome</keyword>
<dbReference type="PROSITE" id="PS50112">
    <property type="entry name" value="PAS"/>
    <property type="match status" value="1"/>
</dbReference>
<evidence type="ECO:0000256" key="4">
    <source>
        <dbReference type="ARBA" id="ARBA00023125"/>
    </source>
</evidence>
<gene>
    <name evidence="8" type="ORF">J2Z81_001633</name>
</gene>
<dbReference type="Pfam" id="PF13426">
    <property type="entry name" value="PAS_9"/>
    <property type="match status" value="1"/>
</dbReference>
<dbReference type="InterPro" id="IPR002078">
    <property type="entry name" value="Sigma_54_int"/>
</dbReference>
<dbReference type="Pfam" id="PF02954">
    <property type="entry name" value="HTH_8"/>
    <property type="match status" value="1"/>
</dbReference>
<evidence type="ECO:0000313" key="8">
    <source>
        <dbReference type="EMBL" id="MBP2257679.1"/>
    </source>
</evidence>
<dbReference type="PROSITE" id="PS00675">
    <property type="entry name" value="SIGMA54_INTERACT_1"/>
    <property type="match status" value="1"/>
</dbReference>
<protein>
    <submittedName>
        <fullName evidence="8">PAS domain S-box-containing protein</fullName>
    </submittedName>
</protein>
<keyword evidence="1" id="KW-0547">Nucleotide-binding</keyword>
<dbReference type="InterPro" id="IPR025662">
    <property type="entry name" value="Sigma_54_int_dom_ATP-bd_1"/>
</dbReference>
<proteinExistence type="predicted"/>
<evidence type="ECO:0000259" key="7">
    <source>
        <dbReference type="PROSITE" id="PS50112"/>
    </source>
</evidence>
<dbReference type="PROSITE" id="PS50045">
    <property type="entry name" value="SIGMA54_INTERACT_4"/>
    <property type="match status" value="1"/>
</dbReference>
<dbReference type="EMBL" id="JAGIKX010000012">
    <property type="protein sequence ID" value="MBP2257679.1"/>
    <property type="molecule type" value="Genomic_DNA"/>
</dbReference>
<dbReference type="Gene3D" id="3.30.450.20">
    <property type="entry name" value="PAS domain"/>
    <property type="match status" value="1"/>
</dbReference>
<dbReference type="InterPro" id="IPR058031">
    <property type="entry name" value="AAA_lid_NorR"/>
</dbReference>
<sequence>MNTKLSDAIYYLTALLETSSDAIAIVSSKKEVMFWNTHAERIYGISKDEIIGKNIEDFFRKQDLKLLEILETEEAVCNVHHEPLPDKHVLINSSPIYNDHGGLIGAISIEDDVTNVVKLNEKLSSTTIELQKVKQQANIQNQTGPFSDIKGESASTKKAKDLALKVARTNATVLIQGESGVGKELFSQGIHEASLRNNKPFIPINCGAIPESLFESELFGYARGAFTGASKEGKKGKIELADGGTLFLDEIGSLPLDMQVKLLRVLQEKEVYPIGSNKPSNVNVRIVAATNSDLKKMVKEGKFRDDLYYRLSVVVIVAPPLRERLGDIPILVDHFMQEFSIKHQKQVPRLLESTLLMFKDYRWPGNIRELRNIVERIILFNEKEIIAPQDIIDIFPVSNTHVVRKENVGLLQQDKAAMEKTKIKEALVETYGNKSAAAKILGISRVSLYKKMREYEIPI</sequence>
<dbReference type="Gene3D" id="3.40.50.300">
    <property type="entry name" value="P-loop containing nucleotide triphosphate hydrolases"/>
    <property type="match status" value="1"/>
</dbReference>
<dbReference type="SUPFAM" id="SSF52540">
    <property type="entry name" value="P-loop containing nucleoside triphosphate hydrolases"/>
    <property type="match status" value="1"/>
</dbReference>
<evidence type="ECO:0000259" key="6">
    <source>
        <dbReference type="PROSITE" id="PS50045"/>
    </source>
</evidence>
<dbReference type="CDD" id="cd00009">
    <property type="entry name" value="AAA"/>
    <property type="match status" value="1"/>
</dbReference>
<dbReference type="PANTHER" id="PTHR32071">
    <property type="entry name" value="TRANSCRIPTIONAL REGULATORY PROTEIN"/>
    <property type="match status" value="1"/>
</dbReference>
<dbReference type="Pfam" id="PF25601">
    <property type="entry name" value="AAA_lid_14"/>
    <property type="match status" value="1"/>
</dbReference>
<accession>A0ABS4S8D9</accession>
<dbReference type="InterPro" id="IPR027417">
    <property type="entry name" value="P-loop_NTPase"/>
</dbReference>
<dbReference type="PRINTS" id="PR01590">
    <property type="entry name" value="HTHFIS"/>
</dbReference>
<dbReference type="InterPro" id="IPR025943">
    <property type="entry name" value="Sigma_54_int_dom_ATP-bd_2"/>
</dbReference>
<dbReference type="SUPFAM" id="SSF46689">
    <property type="entry name" value="Homeodomain-like"/>
    <property type="match status" value="1"/>
</dbReference>
<dbReference type="Gene3D" id="1.10.10.60">
    <property type="entry name" value="Homeodomain-like"/>
    <property type="match status" value="1"/>
</dbReference>
<keyword evidence="2" id="KW-0067">ATP-binding</keyword>
<keyword evidence="5" id="KW-0804">Transcription</keyword>
<comment type="caution">
    <text evidence="8">The sequence shown here is derived from an EMBL/GenBank/DDBJ whole genome shotgun (WGS) entry which is preliminary data.</text>
</comment>
<feature type="domain" description="PAS" evidence="7">
    <location>
        <begin position="8"/>
        <end position="63"/>
    </location>
</feature>
<dbReference type="Gene3D" id="1.10.8.60">
    <property type="match status" value="1"/>
</dbReference>
<evidence type="ECO:0000256" key="1">
    <source>
        <dbReference type="ARBA" id="ARBA00022741"/>
    </source>
</evidence>